<proteinExistence type="evidence at transcript level"/>
<dbReference type="GO" id="GO:0035006">
    <property type="term" value="P:melanization defense response"/>
    <property type="evidence" value="ECO:0007669"/>
    <property type="project" value="UniProtKB-ARBA"/>
</dbReference>
<evidence type="ECO:0000256" key="1">
    <source>
        <dbReference type="ARBA" id="ARBA00004342"/>
    </source>
</evidence>
<accession>A0A023GFT1</accession>
<reference evidence="10" key="1">
    <citation type="submission" date="2014-03" db="EMBL/GenBank/DDBJ databases">
        <title>The sialotranscriptome of Amblyomma triste, Amblyomma parvum and Amblyomma cajennense ticks, uncovered by 454-based RNA-seq.</title>
        <authorList>
            <person name="Garcia G.R."/>
            <person name="Gardinassi L.G."/>
            <person name="Ribeiro J.M."/>
            <person name="Anatriello E."/>
            <person name="Ferreira B.R."/>
            <person name="Moreira H.N."/>
            <person name="Mafra C."/>
            <person name="Olegario M.M."/>
            <person name="Szabo P.J."/>
            <person name="Miranda-Santos I.K."/>
            <person name="Maruyama S.R."/>
        </authorList>
    </citation>
    <scope>NUCLEOTIDE SEQUENCE</scope>
    <source>
        <strain evidence="10">Mato Grasso do Sul</strain>
        <tissue evidence="10">Salivary glands</tissue>
    </source>
</reference>
<dbReference type="GO" id="GO:0005525">
    <property type="term" value="F:GTP binding"/>
    <property type="evidence" value="ECO:0007669"/>
    <property type="project" value="UniProtKB-KW"/>
</dbReference>
<dbReference type="Pfam" id="PF00071">
    <property type="entry name" value="Ras"/>
    <property type="match status" value="1"/>
</dbReference>
<dbReference type="PANTHER" id="PTHR24072">
    <property type="entry name" value="RHO FAMILY GTPASE"/>
    <property type="match status" value="1"/>
</dbReference>
<dbReference type="EMBL" id="GBBM01002704">
    <property type="protein sequence ID" value="JAC32714.1"/>
    <property type="molecule type" value="mRNA"/>
</dbReference>
<evidence type="ECO:0000256" key="8">
    <source>
        <dbReference type="ARBA" id="ARBA00023288"/>
    </source>
</evidence>
<comment type="similarity">
    <text evidence="2">Belongs to the small GTPase superfamily. Rho family.</text>
</comment>
<dbReference type="GO" id="GO:0022412">
    <property type="term" value="P:cellular process involved in reproduction in multicellular organism"/>
    <property type="evidence" value="ECO:0007669"/>
    <property type="project" value="UniProtKB-ARBA"/>
</dbReference>
<keyword evidence="6" id="KW-0342">GTP-binding</keyword>
<sequence length="189" mass="20658">MAQSRPIKMVVVGDGMVGKTCLLVAFTTGAFPGNDYEPTVFDNYAGSLLVDGITANLTLWDTAGQEDYEKLRPLSYPGSDVFLLCFSISSEASYNNILTKWQPELKHHCPTTPYVLVATKADLRQEPESPEALVSRASGKKLANKIKAYSYVECSAKTGASVKEVFEEAARAVLQPKPSKKMRGTCRLL</sequence>
<dbReference type="SMART" id="SM00174">
    <property type="entry name" value="RHO"/>
    <property type="match status" value="1"/>
</dbReference>
<dbReference type="GO" id="GO:0005886">
    <property type="term" value="C:plasma membrane"/>
    <property type="evidence" value="ECO:0007669"/>
    <property type="project" value="UniProtKB-SubCell"/>
</dbReference>
<dbReference type="NCBIfam" id="TIGR00231">
    <property type="entry name" value="small_GTP"/>
    <property type="match status" value="1"/>
</dbReference>
<dbReference type="InterPro" id="IPR027417">
    <property type="entry name" value="P-loop_NTPase"/>
</dbReference>
<keyword evidence="7" id="KW-0472">Membrane</keyword>
<dbReference type="InterPro" id="IPR005225">
    <property type="entry name" value="Small_GTP-bd"/>
</dbReference>
<dbReference type="SUPFAM" id="SSF52540">
    <property type="entry name" value="P-loop containing nucleoside triphosphate hydrolases"/>
    <property type="match status" value="1"/>
</dbReference>
<evidence type="ECO:0000256" key="2">
    <source>
        <dbReference type="ARBA" id="ARBA00010142"/>
    </source>
</evidence>
<evidence type="ECO:0000256" key="7">
    <source>
        <dbReference type="ARBA" id="ARBA00023136"/>
    </source>
</evidence>
<keyword evidence="5" id="KW-0547">Nucleotide-binding</keyword>
<keyword evidence="8" id="KW-0449">Lipoprotein</keyword>
<dbReference type="FunFam" id="3.40.50.300:FF:000983">
    <property type="entry name" value="Rho family GTPase"/>
    <property type="match status" value="1"/>
</dbReference>
<dbReference type="AlphaFoldDB" id="A0A023GFT1"/>
<dbReference type="PROSITE" id="PS51421">
    <property type="entry name" value="RAS"/>
    <property type="match status" value="1"/>
</dbReference>
<keyword evidence="4" id="KW-0488">Methylation</keyword>
<dbReference type="GO" id="GO:0001667">
    <property type="term" value="P:ameboidal-type cell migration"/>
    <property type="evidence" value="ECO:0007669"/>
    <property type="project" value="UniProtKB-ARBA"/>
</dbReference>
<protein>
    <submittedName>
        <fullName evidence="10">Putative mig-2-like protein</fullName>
    </submittedName>
</protein>
<dbReference type="PRINTS" id="PR00449">
    <property type="entry name" value="RASTRNSFRMNG"/>
</dbReference>
<dbReference type="SMART" id="SM00175">
    <property type="entry name" value="RAB"/>
    <property type="match status" value="1"/>
</dbReference>
<dbReference type="SMART" id="SM00173">
    <property type="entry name" value="RAS"/>
    <property type="match status" value="1"/>
</dbReference>
<dbReference type="InterPro" id="IPR001806">
    <property type="entry name" value="Small_GTPase"/>
</dbReference>
<evidence type="ECO:0000313" key="10">
    <source>
        <dbReference type="EMBL" id="JAC32714.1"/>
    </source>
</evidence>
<dbReference type="InterPro" id="IPR003578">
    <property type="entry name" value="Small_GTPase_Rho"/>
</dbReference>
<dbReference type="PROSITE" id="PS51420">
    <property type="entry name" value="RHO"/>
    <property type="match status" value="1"/>
</dbReference>
<evidence type="ECO:0000256" key="3">
    <source>
        <dbReference type="ARBA" id="ARBA00022475"/>
    </source>
</evidence>
<dbReference type="Gene3D" id="3.40.50.300">
    <property type="entry name" value="P-loop containing nucleotide triphosphate hydrolases"/>
    <property type="match status" value="1"/>
</dbReference>
<evidence type="ECO:0000256" key="6">
    <source>
        <dbReference type="ARBA" id="ARBA00023134"/>
    </source>
</evidence>
<dbReference type="GO" id="GO:0003924">
    <property type="term" value="F:GTPase activity"/>
    <property type="evidence" value="ECO:0007669"/>
    <property type="project" value="InterPro"/>
</dbReference>
<keyword evidence="9" id="KW-0636">Prenylation</keyword>
<organism evidence="10">
    <name type="scientific">Amblyomma triste</name>
    <name type="common">Neotropical tick</name>
    <dbReference type="NCBI Taxonomy" id="251400"/>
    <lineage>
        <taxon>Eukaryota</taxon>
        <taxon>Metazoa</taxon>
        <taxon>Ecdysozoa</taxon>
        <taxon>Arthropoda</taxon>
        <taxon>Chelicerata</taxon>
        <taxon>Arachnida</taxon>
        <taxon>Acari</taxon>
        <taxon>Parasitiformes</taxon>
        <taxon>Ixodida</taxon>
        <taxon>Ixodoidea</taxon>
        <taxon>Ixodidae</taxon>
        <taxon>Amblyomminae</taxon>
        <taxon>Amblyomma</taxon>
    </lineage>
</organism>
<keyword evidence="3" id="KW-1003">Cell membrane</keyword>
<dbReference type="CDD" id="cd00157">
    <property type="entry name" value="Rho"/>
    <property type="match status" value="1"/>
</dbReference>
<evidence type="ECO:0000256" key="5">
    <source>
        <dbReference type="ARBA" id="ARBA00022741"/>
    </source>
</evidence>
<name>A0A023GFT1_AMBTT</name>
<dbReference type="GO" id="GO:0035099">
    <property type="term" value="P:hemocyte migration"/>
    <property type="evidence" value="ECO:0007669"/>
    <property type="project" value="UniProtKB-ARBA"/>
</dbReference>
<comment type="subcellular location">
    <subcellularLocation>
        <location evidence="1">Cell membrane</location>
        <topology evidence="1">Lipid-anchor</topology>
        <orientation evidence="1">Cytoplasmic side</orientation>
    </subcellularLocation>
</comment>
<dbReference type="GO" id="GO:0007264">
    <property type="term" value="P:small GTPase-mediated signal transduction"/>
    <property type="evidence" value="ECO:0007669"/>
    <property type="project" value="InterPro"/>
</dbReference>
<dbReference type="PROSITE" id="PS51419">
    <property type="entry name" value="RAB"/>
    <property type="match status" value="1"/>
</dbReference>
<dbReference type="GO" id="GO:0003006">
    <property type="term" value="P:developmental process involved in reproduction"/>
    <property type="evidence" value="ECO:0007669"/>
    <property type="project" value="UniProtKB-ARBA"/>
</dbReference>
<evidence type="ECO:0000256" key="9">
    <source>
        <dbReference type="ARBA" id="ARBA00023289"/>
    </source>
</evidence>
<evidence type="ECO:0000256" key="4">
    <source>
        <dbReference type="ARBA" id="ARBA00022481"/>
    </source>
</evidence>